<dbReference type="EMBL" id="SAYW01000001">
    <property type="protein sequence ID" value="RWU10960.1"/>
    <property type="molecule type" value="Genomic_DNA"/>
</dbReference>
<accession>A0A3S3SUZ8</accession>
<dbReference type="OrthoDB" id="762784at2"/>
<dbReference type="AlphaFoldDB" id="A0A3S3SUZ8"/>
<dbReference type="PROSITE" id="PS51257">
    <property type="entry name" value="PROKAR_LIPOPROTEIN"/>
    <property type="match status" value="1"/>
</dbReference>
<reference evidence="1 2" key="1">
    <citation type="submission" date="2018-06" db="EMBL/GenBank/DDBJ databases">
        <title>Pedobacter endophyticus sp. nov., an endophytic bacterium isolated from a leaf of Triticum aestivum.</title>
        <authorList>
            <person name="Zhang L."/>
        </authorList>
    </citation>
    <scope>NUCLEOTIDE SEQUENCE [LARGE SCALE GENOMIC DNA]</scope>
    <source>
        <strain evidence="1 2">CM134L-2</strain>
    </source>
</reference>
<name>A0A3S3SUZ8_9SPHI</name>
<organism evidence="1 2">
    <name type="scientific">Pedobacter chitinilyticus</name>
    <dbReference type="NCBI Taxonomy" id="2233776"/>
    <lineage>
        <taxon>Bacteria</taxon>
        <taxon>Pseudomonadati</taxon>
        <taxon>Bacteroidota</taxon>
        <taxon>Sphingobacteriia</taxon>
        <taxon>Sphingobacteriales</taxon>
        <taxon>Sphingobacteriaceae</taxon>
        <taxon>Pedobacter</taxon>
    </lineage>
</organism>
<keyword evidence="2" id="KW-1185">Reference proteome</keyword>
<sequence length="176" mass="20350">MTLSKRLKVFFAGLVLFLSSCMNKKAMEFKHILDVQERKVTQMLIGKKGSESRKLNYLIADDFDRALNVVNEQEREFDAVLHALKNLDTADLEKAIELQNEAINYYDSLKALHMYAKKEIAQQKVISTTNGAERDRAQDELMKLAKNKQAMYDDVYRNEKSLHDTLLEFEEGNGLR</sequence>
<gene>
    <name evidence="1" type="ORF">DPV69_06430</name>
</gene>
<evidence type="ECO:0000313" key="2">
    <source>
        <dbReference type="Proteomes" id="UP000284120"/>
    </source>
</evidence>
<protein>
    <submittedName>
        <fullName evidence="1">Uncharacterized protein</fullName>
    </submittedName>
</protein>
<proteinExistence type="predicted"/>
<evidence type="ECO:0000313" key="1">
    <source>
        <dbReference type="EMBL" id="RWU10960.1"/>
    </source>
</evidence>
<comment type="caution">
    <text evidence="1">The sequence shown here is derived from an EMBL/GenBank/DDBJ whole genome shotgun (WGS) entry which is preliminary data.</text>
</comment>
<dbReference type="RefSeq" id="WP_113646444.1">
    <property type="nucleotide sequence ID" value="NZ_QMHN01000001.1"/>
</dbReference>
<dbReference type="Proteomes" id="UP000284120">
    <property type="component" value="Unassembled WGS sequence"/>
</dbReference>